<evidence type="ECO:0000313" key="2">
    <source>
        <dbReference type="EMBL" id="APZ50854.1"/>
    </source>
</evidence>
<dbReference type="Proteomes" id="UP000187059">
    <property type="component" value="Plasmid pPABY1"/>
</dbReference>
<keyword evidence="2" id="KW-0614">Plasmid</keyword>
<sequence length="41" mass="4607">MVQNQTMEPRRPAGRACAQATEVPMRRRICRVLGGTWPKPG</sequence>
<feature type="region of interest" description="Disordered" evidence="1">
    <location>
        <begin position="1"/>
        <end position="20"/>
    </location>
</feature>
<evidence type="ECO:0000313" key="3">
    <source>
        <dbReference type="Proteomes" id="UP000187059"/>
    </source>
</evidence>
<proteinExistence type="predicted"/>
<gene>
    <name evidence="2" type="ORF">Ga0080574_TMP520</name>
</gene>
<dbReference type="AlphaFoldDB" id="A0A1P8UN67"/>
<keyword evidence="3" id="KW-1185">Reference proteome</keyword>
<organism evidence="2 3">
    <name type="scientific">Salipiger abyssi</name>
    <dbReference type="NCBI Taxonomy" id="1250539"/>
    <lineage>
        <taxon>Bacteria</taxon>
        <taxon>Pseudomonadati</taxon>
        <taxon>Pseudomonadota</taxon>
        <taxon>Alphaproteobacteria</taxon>
        <taxon>Rhodobacterales</taxon>
        <taxon>Roseobacteraceae</taxon>
        <taxon>Salipiger</taxon>
    </lineage>
</organism>
<name>A0A1P8UN67_9RHOB</name>
<dbReference type="KEGG" id="paby:Ga0080574_TMP520"/>
<protein>
    <submittedName>
        <fullName evidence="2">Uncharacterized protein</fullName>
    </submittedName>
</protein>
<reference evidence="2 3" key="1">
    <citation type="submission" date="2016-04" db="EMBL/GenBank/DDBJ databases">
        <title>Deep-sea bacteria in the southern Pacific.</title>
        <authorList>
            <person name="Tang K."/>
        </authorList>
    </citation>
    <scope>NUCLEOTIDE SEQUENCE [LARGE SCALE GENOMIC DNA]</scope>
    <source>
        <strain evidence="2 3">JLT2014</strain>
        <plasmid evidence="3">ppaby1</plasmid>
    </source>
</reference>
<accession>A0A1P8UN67</accession>
<evidence type="ECO:0000256" key="1">
    <source>
        <dbReference type="SAM" id="MobiDB-lite"/>
    </source>
</evidence>
<dbReference type="EMBL" id="CP015091">
    <property type="protein sequence ID" value="APZ50854.1"/>
    <property type="molecule type" value="Genomic_DNA"/>
</dbReference>
<geneLocation type="plasmid" evidence="3">
    <name>ppaby1</name>
</geneLocation>